<feature type="compositionally biased region" description="Acidic residues" evidence="2">
    <location>
        <begin position="132"/>
        <end position="149"/>
    </location>
</feature>
<evidence type="ECO:0000259" key="4">
    <source>
        <dbReference type="PROSITE" id="PS51282"/>
    </source>
</evidence>
<keyword evidence="1" id="KW-0863">Zinc-finger</keyword>
<evidence type="ECO:0000256" key="1">
    <source>
        <dbReference type="PROSITE-ProRule" id="PRU00175"/>
    </source>
</evidence>
<dbReference type="GO" id="GO:0008270">
    <property type="term" value="F:zinc ion binding"/>
    <property type="evidence" value="ECO:0007669"/>
    <property type="project" value="UniProtKB-KW"/>
</dbReference>
<feature type="domain" description="RING-type" evidence="3">
    <location>
        <begin position="162"/>
        <end position="205"/>
    </location>
</feature>
<name>A0A0G4FBK1_9ALVE</name>
<sequence length="345" mass="37636">MSVYYRWSHLKGGEAKPLQVEGVRTSWKSLEIKKAIAEKEKLPRYGVSFLFQLTNAKTSEEYKDDVEIPQNTTVVVKRVFVTSKPTLIVGDSTLQKRPGPTVRDLPAATVKPAKSVKVEPAPSATGSGQADGNEDEDDYAFGDDSDDEMSYPTQPFPEELRCPKCRCIFDDPVLVKCDLTDCGGSACRACVERGLEQSPNKCPLCGSRYQTHMPNRTLRQCVEAVNLRFFNNVPVRSTRQKARGARAAAEGEGGAAAGATAASSDQRVEQQPAVTLHVPSHVSGQEQKSEEGVKKEDQTPHQALPAAASSGDAVGKKEEGIVEKQEEEAAQYLADDFLEDSFLQQ</sequence>
<dbReference type="Gene3D" id="3.10.20.90">
    <property type="entry name" value="Phosphatidylinositol 3-kinase Catalytic Subunit, Chain A, domain 1"/>
    <property type="match status" value="1"/>
</dbReference>
<dbReference type="GO" id="GO:0061630">
    <property type="term" value="F:ubiquitin protein ligase activity"/>
    <property type="evidence" value="ECO:0007669"/>
    <property type="project" value="InterPro"/>
</dbReference>
<dbReference type="GO" id="GO:0003697">
    <property type="term" value="F:single-stranded DNA binding"/>
    <property type="evidence" value="ECO:0007669"/>
    <property type="project" value="InterPro"/>
</dbReference>
<proteinExistence type="predicted"/>
<dbReference type="GO" id="GO:0006301">
    <property type="term" value="P:DNA damage tolerance"/>
    <property type="evidence" value="ECO:0007669"/>
    <property type="project" value="InterPro"/>
</dbReference>
<evidence type="ECO:0000256" key="2">
    <source>
        <dbReference type="SAM" id="MobiDB-lite"/>
    </source>
</evidence>
<dbReference type="InterPro" id="IPR014891">
    <property type="entry name" value="DWNN_domain"/>
</dbReference>
<dbReference type="VEuPathDB" id="CryptoDB:Cvel_3055"/>
<keyword evidence="1" id="KW-0862">Zinc</keyword>
<dbReference type="SMART" id="SM01180">
    <property type="entry name" value="DWNN"/>
    <property type="match status" value="1"/>
</dbReference>
<dbReference type="InterPro" id="IPR013083">
    <property type="entry name" value="Znf_RING/FYVE/PHD"/>
</dbReference>
<gene>
    <name evidence="5" type="ORF">Cvel_3055</name>
</gene>
<dbReference type="PROSITE" id="PS50089">
    <property type="entry name" value="ZF_RING_2"/>
    <property type="match status" value="1"/>
</dbReference>
<dbReference type="PROSITE" id="PS51282">
    <property type="entry name" value="DWNN"/>
    <property type="match status" value="1"/>
</dbReference>
<dbReference type="GO" id="GO:0006513">
    <property type="term" value="P:protein monoubiquitination"/>
    <property type="evidence" value="ECO:0007669"/>
    <property type="project" value="InterPro"/>
</dbReference>
<dbReference type="InterPro" id="IPR039577">
    <property type="entry name" value="Rad18"/>
</dbReference>
<dbReference type="Pfam" id="PF08783">
    <property type="entry name" value="DWNN"/>
    <property type="match status" value="1"/>
</dbReference>
<dbReference type="Gene3D" id="3.30.40.10">
    <property type="entry name" value="Zinc/RING finger domain, C3HC4 (zinc finger)"/>
    <property type="match status" value="1"/>
</dbReference>
<accession>A0A0G4FBK1</accession>
<organism evidence="5">
    <name type="scientific">Chromera velia CCMP2878</name>
    <dbReference type="NCBI Taxonomy" id="1169474"/>
    <lineage>
        <taxon>Eukaryota</taxon>
        <taxon>Sar</taxon>
        <taxon>Alveolata</taxon>
        <taxon>Colpodellida</taxon>
        <taxon>Chromeraceae</taxon>
        <taxon>Chromera</taxon>
    </lineage>
</organism>
<dbReference type="InterPro" id="IPR001841">
    <property type="entry name" value="Znf_RING"/>
</dbReference>
<evidence type="ECO:0000313" key="5">
    <source>
        <dbReference type="EMBL" id="CEM10245.1"/>
    </source>
</evidence>
<dbReference type="GO" id="GO:0005634">
    <property type="term" value="C:nucleus"/>
    <property type="evidence" value="ECO:0007669"/>
    <property type="project" value="TreeGrafter"/>
</dbReference>
<dbReference type="GO" id="GO:0097505">
    <property type="term" value="C:Rad6-Rad18 complex"/>
    <property type="evidence" value="ECO:0007669"/>
    <property type="project" value="TreeGrafter"/>
</dbReference>
<dbReference type="SUPFAM" id="SSF57850">
    <property type="entry name" value="RING/U-box"/>
    <property type="match status" value="1"/>
</dbReference>
<feature type="region of interest" description="Disordered" evidence="2">
    <location>
        <begin position="91"/>
        <end position="152"/>
    </location>
</feature>
<feature type="compositionally biased region" description="Basic and acidic residues" evidence="2">
    <location>
        <begin position="314"/>
        <end position="324"/>
    </location>
</feature>
<reference evidence="5" key="1">
    <citation type="submission" date="2014-11" db="EMBL/GenBank/DDBJ databases">
        <authorList>
            <person name="Otto D Thomas"/>
            <person name="Naeem Raeece"/>
        </authorList>
    </citation>
    <scope>NUCLEOTIDE SEQUENCE</scope>
</reference>
<feature type="region of interest" description="Disordered" evidence="2">
    <location>
        <begin position="238"/>
        <end position="327"/>
    </location>
</feature>
<dbReference type="AlphaFoldDB" id="A0A0G4FBK1"/>
<evidence type="ECO:0008006" key="6">
    <source>
        <dbReference type="Google" id="ProtNLM"/>
    </source>
</evidence>
<dbReference type="PANTHER" id="PTHR14134:SF2">
    <property type="entry name" value="E3 UBIQUITIN-PROTEIN LIGASE RAD18"/>
    <property type="match status" value="1"/>
</dbReference>
<evidence type="ECO:0000259" key="3">
    <source>
        <dbReference type="PROSITE" id="PS50089"/>
    </source>
</evidence>
<dbReference type="PANTHER" id="PTHR14134">
    <property type="entry name" value="E3 UBIQUITIN-PROTEIN LIGASE RAD18"/>
    <property type="match status" value="1"/>
</dbReference>
<dbReference type="EMBL" id="CDMZ01000254">
    <property type="protein sequence ID" value="CEM10245.1"/>
    <property type="molecule type" value="Genomic_DNA"/>
</dbReference>
<keyword evidence="1" id="KW-0479">Metal-binding</keyword>
<feature type="domain" description="DWNN" evidence="4">
    <location>
        <begin position="3"/>
        <end position="80"/>
    </location>
</feature>
<feature type="compositionally biased region" description="Basic and acidic residues" evidence="2">
    <location>
        <begin position="287"/>
        <end position="299"/>
    </location>
</feature>
<protein>
    <recommendedName>
        <fullName evidence="6">DWNN domain-containing protein</fullName>
    </recommendedName>
</protein>